<organism evidence="2 3">
    <name type="scientific">Olpidium bornovanus</name>
    <dbReference type="NCBI Taxonomy" id="278681"/>
    <lineage>
        <taxon>Eukaryota</taxon>
        <taxon>Fungi</taxon>
        <taxon>Fungi incertae sedis</taxon>
        <taxon>Olpidiomycota</taxon>
        <taxon>Olpidiomycotina</taxon>
        <taxon>Olpidiomycetes</taxon>
        <taxon>Olpidiales</taxon>
        <taxon>Olpidiaceae</taxon>
        <taxon>Olpidium</taxon>
    </lineage>
</organism>
<accession>A0A8H7ZSM9</accession>
<proteinExistence type="predicted"/>
<dbReference type="PANTHER" id="PTHR11177">
    <property type="entry name" value="CHITINASE"/>
    <property type="match status" value="1"/>
</dbReference>
<dbReference type="GO" id="GO:0005975">
    <property type="term" value="P:carbohydrate metabolic process"/>
    <property type="evidence" value="ECO:0007669"/>
    <property type="project" value="InterPro"/>
</dbReference>
<sequence length="163" mass="17602">TGEGAEAGNRFNAESAVQATYARNYQVFDVDATKLTHIFYAFFNLQPDGNVVNGDSYADFEKHFPTDSWNDQGKNVYGNVKQLFELKKANRHLKVSLAVGGWTWSTNFSAVAALAYSTLQISASTVYALTGYGVHGQRGGPAAGAPDISLEGQVARMVVKLVS</sequence>
<dbReference type="Gene3D" id="3.20.20.80">
    <property type="entry name" value="Glycosidases"/>
    <property type="match status" value="1"/>
</dbReference>
<keyword evidence="2" id="KW-0378">Hydrolase</keyword>
<dbReference type="SUPFAM" id="SSF51445">
    <property type="entry name" value="(Trans)glycosidases"/>
    <property type="match status" value="1"/>
</dbReference>
<reference evidence="2 3" key="1">
    <citation type="journal article" name="Sci. Rep.">
        <title>Genome-scale phylogenetic analyses confirm Olpidium as the closest living zoosporic fungus to the non-flagellated, terrestrial fungi.</title>
        <authorList>
            <person name="Chang Y."/>
            <person name="Rochon D."/>
            <person name="Sekimoto S."/>
            <person name="Wang Y."/>
            <person name="Chovatia M."/>
            <person name="Sandor L."/>
            <person name="Salamov A."/>
            <person name="Grigoriev I.V."/>
            <person name="Stajich J.E."/>
            <person name="Spatafora J.W."/>
        </authorList>
    </citation>
    <scope>NUCLEOTIDE SEQUENCE [LARGE SCALE GENOMIC DNA]</scope>
    <source>
        <strain evidence="2">S191</strain>
    </source>
</reference>
<feature type="domain" description="GH18" evidence="1">
    <location>
        <begin position="13"/>
        <end position="163"/>
    </location>
</feature>
<evidence type="ECO:0000313" key="3">
    <source>
        <dbReference type="Proteomes" id="UP000673691"/>
    </source>
</evidence>
<dbReference type="EMBL" id="JAEFCI010008342">
    <property type="protein sequence ID" value="KAG5458524.1"/>
    <property type="molecule type" value="Genomic_DNA"/>
</dbReference>
<dbReference type="OrthoDB" id="76388at2759"/>
<dbReference type="PROSITE" id="PS51910">
    <property type="entry name" value="GH18_2"/>
    <property type="match status" value="1"/>
</dbReference>
<name>A0A8H7ZSM9_9FUNG</name>
<keyword evidence="3" id="KW-1185">Reference proteome</keyword>
<dbReference type="AlphaFoldDB" id="A0A8H7ZSM9"/>
<gene>
    <name evidence="2" type="ORF">BJ554DRAFT_1231</name>
</gene>
<evidence type="ECO:0000259" key="1">
    <source>
        <dbReference type="PROSITE" id="PS51910"/>
    </source>
</evidence>
<dbReference type="GO" id="GO:0016787">
    <property type="term" value="F:hydrolase activity"/>
    <property type="evidence" value="ECO:0007669"/>
    <property type="project" value="UniProtKB-KW"/>
</dbReference>
<protein>
    <submittedName>
        <fullName evidence="2">Glycoside hydrolase superfamily</fullName>
    </submittedName>
</protein>
<feature type="non-terminal residue" evidence="2">
    <location>
        <position position="1"/>
    </location>
</feature>
<dbReference type="PANTHER" id="PTHR11177:SF317">
    <property type="entry name" value="CHITINASE 12-RELATED"/>
    <property type="match status" value="1"/>
</dbReference>
<dbReference type="Proteomes" id="UP000673691">
    <property type="component" value="Unassembled WGS sequence"/>
</dbReference>
<evidence type="ECO:0000313" key="2">
    <source>
        <dbReference type="EMBL" id="KAG5458524.1"/>
    </source>
</evidence>
<dbReference type="InterPro" id="IPR017853">
    <property type="entry name" value="GH"/>
</dbReference>
<dbReference type="Pfam" id="PF00704">
    <property type="entry name" value="Glyco_hydro_18"/>
    <property type="match status" value="1"/>
</dbReference>
<dbReference type="InterPro" id="IPR050314">
    <property type="entry name" value="Glycosyl_Hydrlase_18"/>
</dbReference>
<comment type="caution">
    <text evidence="2">The sequence shown here is derived from an EMBL/GenBank/DDBJ whole genome shotgun (WGS) entry which is preliminary data.</text>
</comment>
<dbReference type="InterPro" id="IPR001223">
    <property type="entry name" value="Glyco_hydro18_cat"/>
</dbReference>